<evidence type="ECO:0000256" key="1">
    <source>
        <dbReference type="ARBA" id="ARBA00022614"/>
    </source>
</evidence>
<dbReference type="Gene3D" id="3.80.10.10">
    <property type="entry name" value="Ribonuclease Inhibitor"/>
    <property type="match status" value="3"/>
</dbReference>
<dbReference type="EMBL" id="OC316830">
    <property type="protein sequence ID" value="CAD7393931.1"/>
    <property type="molecule type" value="Genomic_DNA"/>
</dbReference>
<dbReference type="InterPro" id="IPR026906">
    <property type="entry name" value="LRR_5"/>
</dbReference>
<evidence type="ECO:0000256" key="2">
    <source>
        <dbReference type="ARBA" id="ARBA00022729"/>
    </source>
</evidence>
<keyword evidence="2" id="KW-0732">Signal</keyword>
<accession>A0A7R9GQN5</accession>
<dbReference type="InterPro" id="IPR003591">
    <property type="entry name" value="Leu-rich_rpt_typical-subtyp"/>
</dbReference>
<dbReference type="PANTHER" id="PTHR24369">
    <property type="entry name" value="ANTIGEN BSP, PUTATIVE-RELATED"/>
    <property type="match status" value="1"/>
</dbReference>
<dbReference type="InterPro" id="IPR032675">
    <property type="entry name" value="LRR_dom_sf"/>
</dbReference>
<keyword evidence="1" id="KW-0433">Leucine-rich repeat</keyword>
<organism evidence="6">
    <name type="scientific">Timema cristinae</name>
    <name type="common">Walking stick</name>
    <dbReference type="NCBI Taxonomy" id="61476"/>
    <lineage>
        <taxon>Eukaryota</taxon>
        <taxon>Metazoa</taxon>
        <taxon>Ecdysozoa</taxon>
        <taxon>Arthropoda</taxon>
        <taxon>Hexapoda</taxon>
        <taxon>Insecta</taxon>
        <taxon>Pterygota</taxon>
        <taxon>Neoptera</taxon>
        <taxon>Polyneoptera</taxon>
        <taxon>Phasmatodea</taxon>
        <taxon>Timematodea</taxon>
        <taxon>Timematoidea</taxon>
        <taxon>Timematidae</taxon>
        <taxon>Timema</taxon>
    </lineage>
</organism>
<keyword evidence="4" id="KW-1133">Transmembrane helix</keyword>
<reference evidence="6" key="1">
    <citation type="submission" date="2020-11" db="EMBL/GenBank/DDBJ databases">
        <authorList>
            <person name="Tran Van P."/>
        </authorList>
    </citation>
    <scope>NUCLEOTIDE SEQUENCE</scope>
</reference>
<sequence length="882" mass="99928">MKSTKWRSRKEVIDEDTLYEDCLVGGALSKREEEHSHDDDKDISYCLTYGTSPSTRYEREGKTAQKVTSVYPKGGGYSQGRKVDGREEIREWHRRWIIGKGVLWSGKREGGLDQAVITTMCNLGLIWLNNNELEYLDSHLVARWDKLEILDIQVNPWMCDCENQWMVSTLVKVIENKTPDLARGIMCGQPEEMRASFITDLEARNYQMRCLDADGAHPERDSMLLVGVLVGVLLATPITLAAVLLWRKRRHIFSNTSNNYSRALYTKADLHDDGNYVTHGSRSQLLLPKEAGQDGEGEGCHCLVMREPTTEMGSLVPKLPTAHVMWWLHLSKCPAYAALPLPNYISSMVMRLVRGIGSPGKLMLNPGTAVADLGTTTWDRTLESNRGPLAQHDNALTTYISRNRAVPTVMLHSYFKTESVIDVRKSSATNEPYLKILLMILLLTGHVITYKICDECICTKGSPNILHDIDCSSRRLEKVFTLVDEWPYFAQNTSVFSSINFRENHIKKITKFPKLIAVVSLSFQKNQIDQIESSAFIALENLKSLDLSHNQLTVEAIRADVLRGPPNTNRYEPLGLISLDLGYNSIHSLDPNAFEHLPYLKEIHLNNNPMHILDIGTQHALSSPEALEVLDLATTGLSYIEEEFFYSASIKESLKRPSLEELNFNDNPVVELNDRSFMGLHKMRELRISGMKQLKRVGPATFDHLISLQVFYCSFNPQLTDIDKDAFRALRKQWPIKEMYVHNNGLRSLSEELVPWSQVEIIDLQENPWRCDCKLAWVPPVLGPIIKRNLPLFGQQIYCQEPSQWRGVSLLSLGDDSEVCVDQPEHLSSEGLHSLIWILLAIALTIVAGVGLTLLCRHYRRLPPSPNIVYSHIQYGNLALPT</sequence>
<evidence type="ECO:0000256" key="4">
    <source>
        <dbReference type="SAM" id="Phobius"/>
    </source>
</evidence>
<protein>
    <recommendedName>
        <fullName evidence="5">LRRCT domain-containing protein</fullName>
    </recommendedName>
</protein>
<keyword evidence="3" id="KW-0677">Repeat</keyword>
<dbReference type="SMART" id="SM00369">
    <property type="entry name" value="LRR_TYP"/>
    <property type="match status" value="7"/>
</dbReference>
<dbReference type="GO" id="GO:0005886">
    <property type="term" value="C:plasma membrane"/>
    <property type="evidence" value="ECO:0007669"/>
    <property type="project" value="TreeGrafter"/>
</dbReference>
<dbReference type="AlphaFoldDB" id="A0A7R9GQN5"/>
<feature type="transmembrane region" description="Helical" evidence="4">
    <location>
        <begin position="835"/>
        <end position="856"/>
    </location>
</feature>
<dbReference type="PANTHER" id="PTHR24369:SF210">
    <property type="entry name" value="CHAOPTIN-RELATED"/>
    <property type="match status" value="1"/>
</dbReference>
<dbReference type="InterPro" id="IPR050541">
    <property type="entry name" value="LRR_TM_domain-containing"/>
</dbReference>
<feature type="domain" description="LRRCT" evidence="5">
    <location>
        <begin position="155"/>
        <end position="211"/>
    </location>
</feature>
<dbReference type="InterPro" id="IPR001611">
    <property type="entry name" value="Leu-rich_rpt"/>
</dbReference>
<gene>
    <name evidence="6" type="ORF">TCEB3V08_LOCUS1883</name>
</gene>
<dbReference type="SUPFAM" id="SSF52058">
    <property type="entry name" value="L domain-like"/>
    <property type="match status" value="2"/>
</dbReference>
<feature type="transmembrane region" description="Helical" evidence="4">
    <location>
        <begin position="223"/>
        <end position="246"/>
    </location>
</feature>
<feature type="domain" description="LRRCT" evidence="5">
    <location>
        <begin position="767"/>
        <end position="821"/>
    </location>
</feature>
<evidence type="ECO:0000259" key="5">
    <source>
        <dbReference type="SMART" id="SM00082"/>
    </source>
</evidence>
<name>A0A7R9GQN5_TIMCR</name>
<proteinExistence type="predicted"/>
<dbReference type="Pfam" id="PF13306">
    <property type="entry name" value="LRR_5"/>
    <property type="match status" value="1"/>
</dbReference>
<dbReference type="SMART" id="SM00082">
    <property type="entry name" value="LRRCT"/>
    <property type="match status" value="2"/>
</dbReference>
<dbReference type="InterPro" id="IPR000483">
    <property type="entry name" value="Cys-rich_flank_reg_C"/>
</dbReference>
<keyword evidence="4" id="KW-0812">Transmembrane</keyword>
<dbReference type="Pfam" id="PF13855">
    <property type="entry name" value="LRR_8"/>
    <property type="match status" value="2"/>
</dbReference>
<evidence type="ECO:0000256" key="3">
    <source>
        <dbReference type="ARBA" id="ARBA00022737"/>
    </source>
</evidence>
<evidence type="ECO:0000313" key="6">
    <source>
        <dbReference type="EMBL" id="CAD7393931.1"/>
    </source>
</evidence>
<keyword evidence="4" id="KW-0472">Membrane</keyword>